<proteinExistence type="predicted"/>
<evidence type="ECO:0000313" key="2">
    <source>
        <dbReference type="Proteomes" id="UP000541347"/>
    </source>
</evidence>
<dbReference type="RefSeq" id="WP_161676182.1">
    <property type="nucleotide sequence ID" value="NZ_JAABLP010000003.1"/>
</dbReference>
<comment type="caution">
    <text evidence="1">The sequence shown here is derived from an EMBL/GenBank/DDBJ whole genome shotgun (WGS) entry which is preliminary data.</text>
</comment>
<sequence length="168" mass="17754">MKLPRPSNEHQRAALKRASAHQVRCAGGQEAAAALTRVGRQTVQTYCSAAPDHADVYMPLDVMLDLTLDAVARDEPPLLLREICALAGGAYVAGPAAAGMATDWGRLLAAIAGQHGEAVAAVCQALADDGQVSADEVRALNIRELLSRVIESLTAMRARADELMERDA</sequence>
<dbReference type="Proteomes" id="UP000541347">
    <property type="component" value="Unassembled WGS sequence"/>
</dbReference>
<accession>A0ABW9ZH34</accession>
<name>A0ABW9ZH34_9HYPH</name>
<dbReference type="EMBL" id="JAABLP010000003">
    <property type="protein sequence ID" value="NBN64165.1"/>
    <property type="molecule type" value="Genomic_DNA"/>
</dbReference>
<keyword evidence="2" id="KW-1185">Reference proteome</keyword>
<protein>
    <submittedName>
        <fullName evidence="1">Uncharacterized protein</fullName>
    </submittedName>
</protein>
<reference evidence="1 2" key="1">
    <citation type="submission" date="2020-01" db="EMBL/GenBank/DDBJ databases">
        <authorList>
            <person name="Peng S.Y."/>
            <person name="Li J."/>
            <person name="Wang M."/>
            <person name="Wang L."/>
            <person name="Wang C.Q."/>
            <person name="Wang J.R."/>
        </authorList>
    </citation>
    <scope>NUCLEOTIDE SEQUENCE [LARGE SCALE GENOMIC DNA]</scope>
    <source>
        <strain evidence="1 2">XCT-34</strain>
    </source>
</reference>
<organism evidence="1 2">
    <name type="scientific">Pannonibacter tanglangensis</name>
    <dbReference type="NCBI Taxonomy" id="2750084"/>
    <lineage>
        <taxon>Bacteria</taxon>
        <taxon>Pseudomonadati</taxon>
        <taxon>Pseudomonadota</taxon>
        <taxon>Alphaproteobacteria</taxon>
        <taxon>Hyphomicrobiales</taxon>
        <taxon>Stappiaceae</taxon>
        <taxon>Pannonibacter</taxon>
    </lineage>
</organism>
<gene>
    <name evidence="1" type="ORF">GWI71_10780</name>
</gene>
<evidence type="ECO:0000313" key="1">
    <source>
        <dbReference type="EMBL" id="NBN64165.1"/>
    </source>
</evidence>